<evidence type="ECO:0000313" key="1">
    <source>
        <dbReference type="EMBL" id="KAG5580567.1"/>
    </source>
</evidence>
<organism evidence="1 2">
    <name type="scientific">Solanum commersonii</name>
    <name type="common">Commerson's wild potato</name>
    <name type="synonym">Commerson's nightshade</name>
    <dbReference type="NCBI Taxonomy" id="4109"/>
    <lineage>
        <taxon>Eukaryota</taxon>
        <taxon>Viridiplantae</taxon>
        <taxon>Streptophyta</taxon>
        <taxon>Embryophyta</taxon>
        <taxon>Tracheophyta</taxon>
        <taxon>Spermatophyta</taxon>
        <taxon>Magnoliopsida</taxon>
        <taxon>eudicotyledons</taxon>
        <taxon>Gunneridae</taxon>
        <taxon>Pentapetalae</taxon>
        <taxon>asterids</taxon>
        <taxon>lamiids</taxon>
        <taxon>Solanales</taxon>
        <taxon>Solanaceae</taxon>
        <taxon>Solanoideae</taxon>
        <taxon>Solaneae</taxon>
        <taxon>Solanum</taxon>
    </lineage>
</organism>
<accession>A0A9J5WYW6</accession>
<reference evidence="1 2" key="1">
    <citation type="submission" date="2020-09" db="EMBL/GenBank/DDBJ databases">
        <title>De no assembly of potato wild relative species, Solanum commersonii.</title>
        <authorList>
            <person name="Cho K."/>
        </authorList>
    </citation>
    <scope>NUCLEOTIDE SEQUENCE [LARGE SCALE GENOMIC DNA]</scope>
    <source>
        <strain evidence="1">LZ3.2</strain>
        <tissue evidence="1">Leaf</tissue>
    </source>
</reference>
<sequence>MSAILKLNFSSSERDVSNSATEDSIMNIHNKTQINHAKINCILKDSSSDTPLPKIHMLAILATYASSSSTKVSKCSHTKNNSIFTHWG</sequence>
<dbReference type="EMBL" id="JACXVP010000010">
    <property type="protein sequence ID" value="KAG5580567.1"/>
    <property type="molecule type" value="Genomic_DNA"/>
</dbReference>
<proteinExistence type="predicted"/>
<gene>
    <name evidence="1" type="ORF">H5410_051194</name>
</gene>
<evidence type="ECO:0000313" key="2">
    <source>
        <dbReference type="Proteomes" id="UP000824120"/>
    </source>
</evidence>
<protein>
    <submittedName>
        <fullName evidence="1">Uncharacterized protein</fullName>
    </submittedName>
</protein>
<comment type="caution">
    <text evidence="1">The sequence shown here is derived from an EMBL/GenBank/DDBJ whole genome shotgun (WGS) entry which is preliminary data.</text>
</comment>
<name>A0A9J5WYW6_SOLCO</name>
<dbReference type="AlphaFoldDB" id="A0A9J5WYW6"/>
<dbReference type="Proteomes" id="UP000824120">
    <property type="component" value="Chromosome 10"/>
</dbReference>
<keyword evidence="2" id="KW-1185">Reference proteome</keyword>